<dbReference type="AlphaFoldDB" id="A0A1Q9F1B1"/>
<evidence type="ECO:0000256" key="1">
    <source>
        <dbReference type="SAM" id="MobiDB-lite"/>
    </source>
</evidence>
<evidence type="ECO:0000313" key="2">
    <source>
        <dbReference type="EMBL" id="OLQ13514.1"/>
    </source>
</evidence>
<protein>
    <submittedName>
        <fullName evidence="2">Uncharacterized protein</fullName>
    </submittedName>
</protein>
<gene>
    <name evidence="2" type="ORF">AK812_SmicGene2481</name>
</gene>
<name>A0A1Q9F1B1_SYMMI</name>
<organism evidence="2 3">
    <name type="scientific">Symbiodinium microadriaticum</name>
    <name type="common">Dinoflagellate</name>
    <name type="synonym">Zooxanthella microadriatica</name>
    <dbReference type="NCBI Taxonomy" id="2951"/>
    <lineage>
        <taxon>Eukaryota</taxon>
        <taxon>Sar</taxon>
        <taxon>Alveolata</taxon>
        <taxon>Dinophyceae</taxon>
        <taxon>Suessiales</taxon>
        <taxon>Symbiodiniaceae</taxon>
        <taxon>Symbiodinium</taxon>
    </lineage>
</organism>
<dbReference type="OrthoDB" id="10288650at2759"/>
<feature type="compositionally biased region" description="Basic and acidic residues" evidence="1">
    <location>
        <begin position="323"/>
        <end position="339"/>
    </location>
</feature>
<comment type="caution">
    <text evidence="2">The sequence shown here is derived from an EMBL/GenBank/DDBJ whole genome shotgun (WGS) entry which is preliminary data.</text>
</comment>
<keyword evidence="3" id="KW-1185">Reference proteome</keyword>
<reference evidence="2 3" key="1">
    <citation type="submission" date="2016-02" db="EMBL/GenBank/DDBJ databases">
        <title>Genome analysis of coral dinoflagellate symbionts highlights evolutionary adaptations to a symbiotic lifestyle.</title>
        <authorList>
            <person name="Aranda M."/>
            <person name="Li Y."/>
            <person name="Liew Y.J."/>
            <person name="Baumgarten S."/>
            <person name="Simakov O."/>
            <person name="Wilson M."/>
            <person name="Piel J."/>
            <person name="Ashoor H."/>
            <person name="Bougouffa S."/>
            <person name="Bajic V.B."/>
            <person name="Ryu T."/>
            <person name="Ravasi T."/>
            <person name="Bayer T."/>
            <person name="Micklem G."/>
            <person name="Kim H."/>
            <person name="Bhak J."/>
            <person name="Lajeunesse T.C."/>
            <person name="Voolstra C.R."/>
        </authorList>
    </citation>
    <scope>NUCLEOTIDE SEQUENCE [LARGE SCALE GENOMIC DNA]</scope>
    <source>
        <strain evidence="2 3">CCMP2467</strain>
    </source>
</reference>
<accession>A0A1Q9F1B1</accession>
<sequence length="524" mass="57588">MSDLGSLIQEQGDKLNKARALRASGRCLLAGGKSTCCFLERPKALLAWLFSVLTLLKPVCCRGKQVVRRQSWASGTAASHTDRPTPPMLAVPVPSHGAARVASPRGSQALREADLFRTCLQLRTQQRARLLADTRRAGNAVEAADIALIFALDRTDFALQQLRSFKGSEALPLDTPVRFWEDRDWRARSTKSQQVLAQRRKLREDLDEQWSQAQTALNRIRACSTLCGIAGEGSSRCRDLAAILERCESALKTECRRQHLADDRPAEARFEVFLDSVLPVLLGEELRAQESGGLPGADEEEVRLRLMLQDLTHHNEALHREIEEQQRHHPKPENSRDGCTDGEDFGAVACTPHDGEDSLSVQAAELRTALAEAYEELSRWQQEDPSASNTLHSYLCRLSSAHVLSSTRTGLPPSSTDRGWVRLLMRALAAAEQGLTLLKVLSNSSKVEEMAALIKVSDCLMAVGKGKTAVMRGQEAAQQCSETGDVWAGVMALQVDGLLSADVLAGFAHLMVHLPWRTQIATQA</sequence>
<dbReference type="EMBL" id="LSRX01000027">
    <property type="protein sequence ID" value="OLQ13514.1"/>
    <property type="molecule type" value="Genomic_DNA"/>
</dbReference>
<evidence type="ECO:0000313" key="3">
    <source>
        <dbReference type="Proteomes" id="UP000186817"/>
    </source>
</evidence>
<proteinExistence type="predicted"/>
<feature type="region of interest" description="Disordered" evidence="1">
    <location>
        <begin position="323"/>
        <end position="343"/>
    </location>
</feature>
<dbReference type="Proteomes" id="UP000186817">
    <property type="component" value="Unassembled WGS sequence"/>
</dbReference>